<dbReference type="PANTHER" id="PTHR47799:SF1">
    <property type="entry name" value="OMEGA-AMIDASE YAFV"/>
    <property type="match status" value="1"/>
</dbReference>
<keyword evidence="7" id="KW-0449">Lipoprotein</keyword>
<dbReference type="FunFam" id="3.60.110.10:FF:000004">
    <property type="entry name" value="Carbon-nitrogen hydrolase"/>
    <property type="match status" value="1"/>
</dbReference>
<evidence type="ECO:0000256" key="1">
    <source>
        <dbReference type="ARBA" id="ARBA00010613"/>
    </source>
</evidence>
<dbReference type="Proteomes" id="UP000018439">
    <property type="component" value="Chromosome"/>
</dbReference>
<dbReference type="GO" id="GO:0016746">
    <property type="term" value="F:acyltransferase activity"/>
    <property type="evidence" value="ECO:0007669"/>
    <property type="project" value="UniProtKB-KW"/>
</dbReference>
<dbReference type="PROSITE" id="PS50263">
    <property type="entry name" value="CN_HYDROLASE"/>
    <property type="match status" value="1"/>
</dbReference>
<evidence type="ECO:0000256" key="4">
    <source>
        <dbReference type="ARBA" id="ARBA00052904"/>
    </source>
</evidence>
<evidence type="ECO:0000256" key="2">
    <source>
        <dbReference type="ARBA" id="ARBA00022801"/>
    </source>
</evidence>
<feature type="domain" description="CN hydrolase" evidence="6">
    <location>
        <begin position="1"/>
        <end position="227"/>
    </location>
</feature>
<dbReference type="NCBIfam" id="NF007757">
    <property type="entry name" value="PRK10438.1"/>
    <property type="match status" value="1"/>
</dbReference>
<dbReference type="HOGENOM" id="CLU_030130_3_7_10"/>
<proteinExistence type="inferred from homology"/>
<dbReference type="eggNOG" id="COG0388">
    <property type="taxonomic scope" value="Bacteria"/>
</dbReference>
<protein>
    <recommendedName>
        <fullName evidence="5">Omega-amidase YafV</fullName>
        <ecNumber evidence="3">3.5.1.3</ecNumber>
    </recommendedName>
</protein>
<evidence type="ECO:0000313" key="7">
    <source>
        <dbReference type="EMBL" id="EGJ72366.1"/>
    </source>
</evidence>
<evidence type="ECO:0000256" key="5">
    <source>
        <dbReference type="ARBA" id="ARBA00072139"/>
    </source>
</evidence>
<dbReference type="AlphaFoldDB" id="F3ZTY2"/>
<dbReference type="InterPro" id="IPR036526">
    <property type="entry name" value="C-N_Hydrolase_sf"/>
</dbReference>
<dbReference type="InterPro" id="IPR052737">
    <property type="entry name" value="Omega-amidase_YafV"/>
</dbReference>
<dbReference type="EC" id="3.5.1.3" evidence="3"/>
<evidence type="ECO:0000256" key="3">
    <source>
        <dbReference type="ARBA" id="ARBA00039118"/>
    </source>
</evidence>
<sequence>MDIAWLDRQANLNYLSKLFLKLKGQTDLVVLPEMFTTGFTEKSKEFAEPMNGLTIQFLKKMATDNGFAIAGSIIIEEEPSFYNRFLFITPKQKVYHYDKKHLFRLSGEIDNYTAGKSKIIIHYKGWNICPQICYDLRFPVWSRNVNNEYDLLIYSASWPKSRIDVWDSLLKARALENQSFVCGVNRIGIDGNQLIYNGKSILFDAKGRTMSTIEENKEEYQTVNLSKYSLSTFRENFPVWKDSDSFQFIKNL</sequence>
<keyword evidence="2" id="KW-0378">Hydrolase</keyword>
<dbReference type="CDD" id="cd07575">
    <property type="entry name" value="Xc-1258_like"/>
    <property type="match status" value="1"/>
</dbReference>
<dbReference type="InterPro" id="IPR003010">
    <property type="entry name" value="C-N_Hydrolase"/>
</dbReference>
<keyword evidence="7" id="KW-0012">Acyltransferase</keyword>
<accession>F3ZTY2</accession>
<reference evidence="7 8" key="1">
    <citation type="journal article" date="2011" name="Stand. Genomic Sci.">
        <title>Non-contiguous finished genome sequence of Bacteroides coprosuis type strain (PC139).</title>
        <authorList>
            <person name="Land M."/>
            <person name="Held B."/>
            <person name="Gronow S."/>
            <person name="Abt B."/>
            <person name="Lucas S."/>
            <person name="Del Rio T.G."/>
            <person name="Nolan M."/>
            <person name="Tice H."/>
            <person name="Cheng J.F."/>
            <person name="Pitluck S."/>
            <person name="Liolios K."/>
            <person name="Pagani I."/>
            <person name="Ivanova N."/>
            <person name="Mavromatis K."/>
            <person name="Mikhailova N."/>
            <person name="Pati A."/>
            <person name="Tapia R."/>
            <person name="Han C."/>
            <person name="Goodwin L."/>
            <person name="Chen A."/>
            <person name="Palaniappan K."/>
            <person name="Hauser L."/>
            <person name="Brambilla E.M."/>
            <person name="Rohde M."/>
            <person name="Goker M."/>
            <person name="Detter J.C."/>
            <person name="Woyke T."/>
            <person name="Bristow J."/>
            <person name="Eisen J.A."/>
            <person name="Markowitz V."/>
            <person name="Hugenholtz P."/>
            <person name="Kyrpides N.C."/>
            <person name="Klenk H.P."/>
            <person name="Lapidus A."/>
        </authorList>
    </citation>
    <scope>NUCLEOTIDE SEQUENCE [LARGE SCALE GENOMIC DNA]</scope>
    <source>
        <strain evidence="7 8">DSM 18011</strain>
    </source>
</reference>
<dbReference type="Pfam" id="PF00795">
    <property type="entry name" value="CN_hydrolase"/>
    <property type="match status" value="1"/>
</dbReference>
<dbReference type="PANTHER" id="PTHR47799">
    <property type="entry name" value="OMEGA-AMIDASE YAFV"/>
    <property type="match status" value="1"/>
</dbReference>
<dbReference type="SUPFAM" id="SSF56317">
    <property type="entry name" value="Carbon-nitrogen hydrolase"/>
    <property type="match status" value="1"/>
</dbReference>
<dbReference type="Gene3D" id="3.60.110.10">
    <property type="entry name" value="Carbon-nitrogen hydrolase"/>
    <property type="match status" value="1"/>
</dbReference>
<dbReference type="GO" id="GO:0106008">
    <property type="term" value="F:2-oxoglutaramate amidase activity"/>
    <property type="evidence" value="ECO:0007669"/>
    <property type="project" value="TreeGrafter"/>
</dbReference>
<keyword evidence="7" id="KW-0808">Transferase</keyword>
<evidence type="ECO:0000313" key="8">
    <source>
        <dbReference type="Proteomes" id="UP000018439"/>
    </source>
</evidence>
<comment type="catalytic activity">
    <reaction evidence="4">
        <text>a monoamide of a dicarboxylate + H2O = a dicarboxylate + NH4(+)</text>
        <dbReference type="Rhea" id="RHEA:11716"/>
        <dbReference type="ChEBI" id="CHEBI:15377"/>
        <dbReference type="ChEBI" id="CHEBI:28938"/>
        <dbReference type="ChEBI" id="CHEBI:28965"/>
        <dbReference type="ChEBI" id="CHEBI:77450"/>
        <dbReference type="EC" id="3.5.1.3"/>
    </reaction>
</comment>
<dbReference type="STRING" id="679937.Bcop_2202"/>
<keyword evidence="8" id="KW-1185">Reference proteome</keyword>
<comment type="similarity">
    <text evidence="1">Belongs to the carbon-nitrogen hydrolase superfamily. NIT1/NIT2 family.</text>
</comment>
<organism evidence="7 8">
    <name type="scientific">Bacteroides coprosuis DSM 18011</name>
    <dbReference type="NCBI Taxonomy" id="679937"/>
    <lineage>
        <taxon>Bacteria</taxon>
        <taxon>Pseudomonadati</taxon>
        <taxon>Bacteroidota</taxon>
        <taxon>Bacteroidia</taxon>
        <taxon>Bacteroidales</taxon>
        <taxon>Bacteroidaceae</taxon>
        <taxon>Bacteroides</taxon>
    </lineage>
</organism>
<evidence type="ECO:0000259" key="6">
    <source>
        <dbReference type="PROSITE" id="PS50263"/>
    </source>
</evidence>
<gene>
    <name evidence="7" type="ORF">Bcop_2202</name>
</gene>
<dbReference type="EMBL" id="CM001167">
    <property type="protein sequence ID" value="EGJ72366.1"/>
    <property type="molecule type" value="Genomic_DNA"/>
</dbReference>
<name>F3ZTY2_9BACE</name>
<dbReference type="GO" id="GO:0050152">
    <property type="term" value="F:omega-amidase activity"/>
    <property type="evidence" value="ECO:0007669"/>
    <property type="project" value="UniProtKB-EC"/>
</dbReference>